<organism evidence="1 2">
    <name type="scientific">Candidatus Yonathbacteria bacterium RIFCSPHIGHO2_01_FULL_51_10</name>
    <dbReference type="NCBI Taxonomy" id="1802723"/>
    <lineage>
        <taxon>Bacteria</taxon>
        <taxon>Candidatus Yonathiibacteriota</taxon>
    </lineage>
</organism>
<dbReference type="EMBL" id="MHUS01000036">
    <property type="protein sequence ID" value="OHA80091.1"/>
    <property type="molecule type" value="Genomic_DNA"/>
</dbReference>
<evidence type="ECO:0000313" key="2">
    <source>
        <dbReference type="Proteomes" id="UP000176997"/>
    </source>
</evidence>
<dbReference type="AlphaFoldDB" id="A0A1G2S745"/>
<evidence type="ECO:0000313" key="1">
    <source>
        <dbReference type="EMBL" id="OHA80091.1"/>
    </source>
</evidence>
<name>A0A1G2S745_9BACT</name>
<evidence type="ECO:0008006" key="3">
    <source>
        <dbReference type="Google" id="ProtNLM"/>
    </source>
</evidence>
<dbReference type="Proteomes" id="UP000176997">
    <property type="component" value="Unassembled WGS sequence"/>
</dbReference>
<proteinExistence type="predicted"/>
<comment type="caution">
    <text evidence="1">The sequence shown here is derived from an EMBL/GenBank/DDBJ whole genome shotgun (WGS) entry which is preliminary data.</text>
</comment>
<gene>
    <name evidence="1" type="ORF">A2675_01115</name>
</gene>
<dbReference type="SUPFAM" id="SSF54427">
    <property type="entry name" value="NTF2-like"/>
    <property type="match status" value="1"/>
</dbReference>
<sequence>MVLEVLKDEIRGDVEAAFKKLTPDYTMTWVYGGKRSELFPATKRIKEDLKEVYPIKGRQYDIKNIAEGDNLVMVELVESYPDPDTKKVYRTPLVLVLEIKKGKIRTGRHYCDPDLSRLYLTKRQVAQAYKKSNGKNMLLK</sequence>
<accession>A0A1G2S745</accession>
<dbReference type="Gene3D" id="3.10.450.50">
    <property type="match status" value="1"/>
</dbReference>
<dbReference type="InterPro" id="IPR032710">
    <property type="entry name" value="NTF2-like_dom_sf"/>
</dbReference>
<protein>
    <recommendedName>
        <fullName evidence="3">SnoaL-like domain-containing protein</fullName>
    </recommendedName>
</protein>
<reference evidence="1 2" key="1">
    <citation type="journal article" date="2016" name="Nat. Commun.">
        <title>Thousands of microbial genomes shed light on interconnected biogeochemical processes in an aquifer system.</title>
        <authorList>
            <person name="Anantharaman K."/>
            <person name="Brown C.T."/>
            <person name="Hug L.A."/>
            <person name="Sharon I."/>
            <person name="Castelle C.J."/>
            <person name="Probst A.J."/>
            <person name="Thomas B.C."/>
            <person name="Singh A."/>
            <person name="Wilkins M.J."/>
            <person name="Karaoz U."/>
            <person name="Brodie E.L."/>
            <person name="Williams K.H."/>
            <person name="Hubbard S.S."/>
            <person name="Banfield J.F."/>
        </authorList>
    </citation>
    <scope>NUCLEOTIDE SEQUENCE [LARGE SCALE GENOMIC DNA]</scope>
</reference>